<evidence type="ECO:0000313" key="2">
    <source>
        <dbReference type="EMBL" id="KAJ1370389.1"/>
    </source>
</evidence>
<evidence type="ECO:0000313" key="3">
    <source>
        <dbReference type="Proteomes" id="UP001196413"/>
    </source>
</evidence>
<evidence type="ECO:0000259" key="1">
    <source>
        <dbReference type="Pfam" id="PF09371"/>
    </source>
</evidence>
<dbReference type="InterPro" id="IPR018974">
    <property type="entry name" value="Tex-like_N"/>
</dbReference>
<comment type="caution">
    <text evidence="2">The sequence shown here is derived from an EMBL/GenBank/DDBJ whole genome shotgun (WGS) entry which is preliminary data.</text>
</comment>
<sequence>MSAIPNGLWGEDIHDVLKSYDATNLESKQKLTILGFDAEELRKATGGKQQQTTLRAFLSCMNKPQTPHNETLMTEKWLLDYTLEDALVDEVSVPYRVASKLVKLFADGKEVAYIARYRGDAHEGMSCDQIRHSFKVFSDVKDINKKVEKAIDNISTKTNSEEDRQFAMEKLKSAREPADITEVTQLYATSRKTKATIAREMGLEEVARDILEGKCVSLSQLVGSKPELKSLKLVEENTANAIADLLNRMPETVEAVKRIAHLKTNVMLSVCCELSNKARKWTADDKSSRLISNFNDYLNFKRMFAKSKIIRFLPWNEEKKTMF</sequence>
<name>A0AAD5R6H0_PARTN</name>
<organism evidence="2 3">
    <name type="scientific">Parelaphostrongylus tenuis</name>
    <name type="common">Meningeal worm</name>
    <dbReference type="NCBI Taxonomy" id="148309"/>
    <lineage>
        <taxon>Eukaryota</taxon>
        <taxon>Metazoa</taxon>
        <taxon>Ecdysozoa</taxon>
        <taxon>Nematoda</taxon>
        <taxon>Chromadorea</taxon>
        <taxon>Rhabditida</taxon>
        <taxon>Rhabditina</taxon>
        <taxon>Rhabditomorpha</taxon>
        <taxon>Strongyloidea</taxon>
        <taxon>Metastrongylidae</taxon>
        <taxon>Parelaphostrongylus</taxon>
    </lineage>
</organism>
<protein>
    <submittedName>
        <fullName evidence="2">S1 RNA binding domain 1</fullName>
    </submittedName>
</protein>
<dbReference type="EMBL" id="JAHQIW010006775">
    <property type="protein sequence ID" value="KAJ1370389.1"/>
    <property type="molecule type" value="Genomic_DNA"/>
</dbReference>
<dbReference type="Pfam" id="PF09371">
    <property type="entry name" value="Tex_N"/>
    <property type="match status" value="1"/>
</dbReference>
<dbReference type="Gene3D" id="1.10.10.650">
    <property type="entry name" value="RuvA domain 2-like"/>
    <property type="match status" value="1"/>
</dbReference>
<dbReference type="SUPFAM" id="SSF158832">
    <property type="entry name" value="Tex N-terminal region-like"/>
    <property type="match status" value="1"/>
</dbReference>
<accession>A0AAD5R6H0</accession>
<gene>
    <name evidence="2" type="primary">SRBD1_2</name>
    <name evidence="2" type="ORF">KIN20_032103</name>
</gene>
<dbReference type="AlphaFoldDB" id="A0AAD5R6H0"/>
<dbReference type="InterPro" id="IPR023319">
    <property type="entry name" value="Tex-like_HTH_dom_sf"/>
</dbReference>
<dbReference type="InterPro" id="IPR023323">
    <property type="entry name" value="Tex-like_dom_sf"/>
</dbReference>
<feature type="domain" description="Tex-like protein N-terminal" evidence="1">
    <location>
        <begin position="85"/>
        <end position="154"/>
    </location>
</feature>
<dbReference type="Proteomes" id="UP001196413">
    <property type="component" value="Unassembled WGS sequence"/>
</dbReference>
<proteinExistence type="predicted"/>
<reference evidence="2" key="1">
    <citation type="submission" date="2021-06" db="EMBL/GenBank/DDBJ databases">
        <title>Parelaphostrongylus tenuis whole genome reference sequence.</title>
        <authorList>
            <person name="Garwood T.J."/>
            <person name="Larsen P.A."/>
            <person name="Fountain-Jones N.M."/>
            <person name="Garbe J.R."/>
            <person name="Macchietto M.G."/>
            <person name="Kania S.A."/>
            <person name="Gerhold R.W."/>
            <person name="Richards J.E."/>
            <person name="Wolf T.M."/>
        </authorList>
    </citation>
    <scope>NUCLEOTIDE SEQUENCE</scope>
    <source>
        <strain evidence="2">MNPRO001-30</strain>
        <tissue evidence="2">Meninges</tissue>
    </source>
</reference>
<dbReference type="Gene3D" id="1.10.3500.10">
    <property type="entry name" value="Tex N-terminal region-like"/>
    <property type="match status" value="1"/>
</dbReference>
<keyword evidence="3" id="KW-1185">Reference proteome</keyword>